<keyword evidence="3" id="KW-1133">Transmembrane helix</keyword>
<protein>
    <recommendedName>
        <fullName evidence="4">RING-type domain-containing protein</fullName>
    </recommendedName>
</protein>
<evidence type="ECO:0000256" key="3">
    <source>
        <dbReference type="SAM" id="Phobius"/>
    </source>
</evidence>
<feature type="region of interest" description="Disordered" evidence="2">
    <location>
        <begin position="153"/>
        <end position="202"/>
    </location>
</feature>
<organism evidence="5 6">
    <name type="scientific">Saprolegnia diclina (strain VS20)</name>
    <dbReference type="NCBI Taxonomy" id="1156394"/>
    <lineage>
        <taxon>Eukaryota</taxon>
        <taxon>Sar</taxon>
        <taxon>Stramenopiles</taxon>
        <taxon>Oomycota</taxon>
        <taxon>Saprolegniomycetes</taxon>
        <taxon>Saprolegniales</taxon>
        <taxon>Saprolegniaceae</taxon>
        <taxon>Saprolegnia</taxon>
    </lineage>
</organism>
<keyword evidence="1" id="KW-0479">Metal-binding</keyword>
<dbReference type="eggNOG" id="ENOG502SGC7">
    <property type="taxonomic scope" value="Eukaryota"/>
</dbReference>
<reference evidence="5 6" key="1">
    <citation type="submission" date="2012-04" db="EMBL/GenBank/DDBJ databases">
        <title>The Genome Sequence of Saprolegnia declina VS20.</title>
        <authorList>
            <consortium name="The Broad Institute Genome Sequencing Platform"/>
            <person name="Russ C."/>
            <person name="Nusbaum C."/>
            <person name="Tyler B."/>
            <person name="van West P."/>
            <person name="Dieguez-Uribeondo J."/>
            <person name="de Bruijn I."/>
            <person name="Tripathy S."/>
            <person name="Jiang R."/>
            <person name="Young S.K."/>
            <person name="Zeng Q."/>
            <person name="Gargeya S."/>
            <person name="Fitzgerald M."/>
            <person name="Haas B."/>
            <person name="Abouelleil A."/>
            <person name="Alvarado L."/>
            <person name="Arachchi H.M."/>
            <person name="Berlin A."/>
            <person name="Chapman S.B."/>
            <person name="Goldberg J."/>
            <person name="Griggs A."/>
            <person name="Gujja S."/>
            <person name="Hansen M."/>
            <person name="Howarth C."/>
            <person name="Imamovic A."/>
            <person name="Larimer J."/>
            <person name="McCowen C."/>
            <person name="Montmayeur A."/>
            <person name="Murphy C."/>
            <person name="Neiman D."/>
            <person name="Pearson M."/>
            <person name="Priest M."/>
            <person name="Roberts A."/>
            <person name="Saif S."/>
            <person name="Shea T."/>
            <person name="Sisk P."/>
            <person name="Sykes S."/>
            <person name="Wortman J."/>
            <person name="Nusbaum C."/>
            <person name="Birren B."/>
        </authorList>
    </citation>
    <scope>NUCLEOTIDE SEQUENCE [LARGE SCALE GENOMIC DNA]</scope>
    <source>
        <strain evidence="5 6">VS20</strain>
    </source>
</reference>
<feature type="transmembrane region" description="Helical" evidence="3">
    <location>
        <begin position="12"/>
        <end position="35"/>
    </location>
</feature>
<dbReference type="PANTHER" id="PTHR15379:SF2">
    <property type="entry name" value="CELL GROWTH REGULATOR WITH RING FINGER DOMAIN PROTEIN 1"/>
    <property type="match status" value="1"/>
</dbReference>
<dbReference type="OMA" id="FNAYITM"/>
<evidence type="ECO:0000313" key="6">
    <source>
        <dbReference type="Proteomes" id="UP000030762"/>
    </source>
</evidence>
<sequence length="393" mass="43111">MALPTELQNLVVLLFTCGLGLWAARLTLLLVDLAAMRRSVQKRNVIYLPELGPSLSILEQMTTQRLQQYLRTQDQVNSFPMTKVDAPFDVVSNSLRITHEDGRIGLSFDFQASRAGIAIETYWGVDATDFNETTPATASKRPSIARHVQQAWSSFTRRRQNSDDKAERRALNSLPSSSSPTVPHAPGSPPPDDAIDLTPMPDTATVEAPNAVATKWMDDTSASYQMKSASLQFPPENTSAYRLKTYTLPPVFPLAADASVLVVAIVFKVSAPAHVVVVSDGRTDPIVSETVFVDVALHKSPSITKRIYYTQSGRVHLAHELYGLNDFVECSICLEDPTRVVILPCRHCCVCPTCLNEIETCPICRTKFNAYITMDPDTSTALAAILPTSSAIV</sequence>
<dbReference type="STRING" id="1156394.T0QUV8"/>
<dbReference type="RefSeq" id="XP_008604533.1">
    <property type="nucleotide sequence ID" value="XM_008606311.1"/>
</dbReference>
<dbReference type="GO" id="GO:0008270">
    <property type="term" value="F:zinc ion binding"/>
    <property type="evidence" value="ECO:0007669"/>
    <property type="project" value="UniProtKB-KW"/>
</dbReference>
<dbReference type="InterPro" id="IPR042496">
    <property type="entry name" value="CGRF1"/>
</dbReference>
<dbReference type="GO" id="GO:0030308">
    <property type="term" value="P:negative regulation of cell growth"/>
    <property type="evidence" value="ECO:0007669"/>
    <property type="project" value="TreeGrafter"/>
</dbReference>
<dbReference type="InterPro" id="IPR001841">
    <property type="entry name" value="Znf_RING"/>
</dbReference>
<keyword evidence="3" id="KW-0472">Membrane</keyword>
<dbReference type="OrthoDB" id="1711136at2759"/>
<dbReference type="EMBL" id="JH767133">
    <property type="protein sequence ID" value="EQC41964.1"/>
    <property type="molecule type" value="Genomic_DNA"/>
</dbReference>
<dbReference type="SUPFAM" id="SSF57850">
    <property type="entry name" value="RING/U-box"/>
    <property type="match status" value="1"/>
</dbReference>
<dbReference type="GeneID" id="19941540"/>
<dbReference type="Pfam" id="PF13920">
    <property type="entry name" value="zf-C3HC4_3"/>
    <property type="match status" value="1"/>
</dbReference>
<evidence type="ECO:0000256" key="1">
    <source>
        <dbReference type="PROSITE-ProRule" id="PRU00175"/>
    </source>
</evidence>
<dbReference type="SMART" id="SM00184">
    <property type="entry name" value="RING"/>
    <property type="match status" value="1"/>
</dbReference>
<keyword evidence="3" id="KW-0812">Transmembrane</keyword>
<evidence type="ECO:0000313" key="5">
    <source>
        <dbReference type="EMBL" id="EQC41964.1"/>
    </source>
</evidence>
<dbReference type="PROSITE" id="PS50089">
    <property type="entry name" value="ZF_RING_2"/>
    <property type="match status" value="1"/>
</dbReference>
<keyword evidence="1" id="KW-0863">Zinc-finger</keyword>
<dbReference type="VEuPathDB" id="FungiDB:SDRG_00813"/>
<dbReference type="Proteomes" id="UP000030762">
    <property type="component" value="Unassembled WGS sequence"/>
</dbReference>
<feature type="compositionally biased region" description="Basic and acidic residues" evidence="2">
    <location>
        <begin position="160"/>
        <end position="170"/>
    </location>
</feature>
<dbReference type="PANTHER" id="PTHR15379">
    <property type="entry name" value="CELL GROWTH REGULATOR WITH RING FINGER DOMAIN PROTEIN 1"/>
    <property type="match status" value="1"/>
</dbReference>
<dbReference type="InterPro" id="IPR013083">
    <property type="entry name" value="Znf_RING/FYVE/PHD"/>
</dbReference>
<keyword evidence="6" id="KW-1185">Reference proteome</keyword>
<accession>T0QUV8</accession>
<feature type="domain" description="RING-type" evidence="4">
    <location>
        <begin position="330"/>
        <end position="365"/>
    </location>
</feature>
<evidence type="ECO:0000256" key="2">
    <source>
        <dbReference type="SAM" id="MobiDB-lite"/>
    </source>
</evidence>
<dbReference type="InParanoid" id="T0QUV8"/>
<dbReference type="Gene3D" id="3.30.40.10">
    <property type="entry name" value="Zinc/RING finger domain, C3HC4 (zinc finger)"/>
    <property type="match status" value="1"/>
</dbReference>
<name>T0QUV8_SAPDV</name>
<gene>
    <name evidence="5" type="ORF">SDRG_00813</name>
</gene>
<evidence type="ECO:0000259" key="4">
    <source>
        <dbReference type="PROSITE" id="PS50089"/>
    </source>
</evidence>
<proteinExistence type="predicted"/>
<dbReference type="AlphaFoldDB" id="T0QUV8"/>
<keyword evidence="1" id="KW-0862">Zinc</keyword>